<keyword evidence="3" id="KW-1185">Reference proteome</keyword>
<feature type="compositionally biased region" description="Low complexity" evidence="1">
    <location>
        <begin position="10"/>
        <end position="29"/>
    </location>
</feature>
<dbReference type="Proteomes" id="UP000015105">
    <property type="component" value="Unassembled WGS sequence"/>
</dbReference>
<protein>
    <submittedName>
        <fullName evidence="2">Uncharacterized protein</fullName>
    </submittedName>
</protein>
<accession>A0A452XFF8</accession>
<reference evidence="3" key="1">
    <citation type="journal article" date="2014" name="Science">
        <title>Ancient hybridizations among the ancestral genomes of bread wheat.</title>
        <authorList>
            <consortium name="International Wheat Genome Sequencing Consortium,"/>
            <person name="Marcussen T."/>
            <person name="Sandve S.R."/>
            <person name="Heier L."/>
            <person name="Spannagl M."/>
            <person name="Pfeifer M."/>
            <person name="Jakobsen K.S."/>
            <person name="Wulff B.B."/>
            <person name="Steuernagel B."/>
            <person name="Mayer K.F."/>
            <person name="Olsen O.A."/>
        </authorList>
    </citation>
    <scope>NUCLEOTIDE SEQUENCE [LARGE SCALE GENOMIC DNA]</scope>
    <source>
        <strain evidence="3">cv. AL8/78</strain>
    </source>
</reference>
<dbReference type="AlphaFoldDB" id="A0A452XFF8"/>
<dbReference type="EnsemblPlants" id="AET0Gv20122300.3">
    <property type="protein sequence ID" value="AET0Gv20122300.3"/>
    <property type="gene ID" value="AET0Gv20122300"/>
</dbReference>
<sequence length="142" mass="14677">RSTRRGGPTSRYSAAPSSSSSGSKANSRGSDSRTTARWSPPKLHSPPAPTTMVAHALLTVPHATAGPRLAAPLFTPAATSPSLCRANCRSGSLTNQQQRLRHLHPAAAATKPGAIGIPRPPSLTLVALVMLSARSVKATRTT</sequence>
<dbReference type="Gramene" id="AET0Gv20122300.3">
    <property type="protein sequence ID" value="AET0Gv20122300.3"/>
    <property type="gene ID" value="AET0Gv20122300"/>
</dbReference>
<evidence type="ECO:0000313" key="2">
    <source>
        <dbReference type="EnsemblPlants" id="AET0Gv20122300.3"/>
    </source>
</evidence>
<proteinExistence type="predicted"/>
<evidence type="ECO:0000313" key="3">
    <source>
        <dbReference type="Proteomes" id="UP000015105"/>
    </source>
</evidence>
<reference evidence="3" key="2">
    <citation type="journal article" date="2017" name="Nat. Plants">
        <title>The Aegilops tauschii genome reveals multiple impacts of transposons.</title>
        <authorList>
            <person name="Zhao G."/>
            <person name="Zou C."/>
            <person name="Li K."/>
            <person name="Wang K."/>
            <person name="Li T."/>
            <person name="Gao L."/>
            <person name="Zhang X."/>
            <person name="Wang H."/>
            <person name="Yang Z."/>
            <person name="Liu X."/>
            <person name="Jiang W."/>
            <person name="Mao L."/>
            <person name="Kong X."/>
            <person name="Jiao Y."/>
            <person name="Jia J."/>
        </authorList>
    </citation>
    <scope>NUCLEOTIDE SEQUENCE [LARGE SCALE GENOMIC DNA]</scope>
    <source>
        <strain evidence="3">cv. AL8/78</strain>
    </source>
</reference>
<feature type="region of interest" description="Disordered" evidence="1">
    <location>
        <begin position="1"/>
        <end position="50"/>
    </location>
</feature>
<name>A0A452XFF8_AEGTS</name>
<organism evidence="2 3">
    <name type="scientific">Aegilops tauschii subsp. strangulata</name>
    <name type="common">Goatgrass</name>
    <dbReference type="NCBI Taxonomy" id="200361"/>
    <lineage>
        <taxon>Eukaryota</taxon>
        <taxon>Viridiplantae</taxon>
        <taxon>Streptophyta</taxon>
        <taxon>Embryophyta</taxon>
        <taxon>Tracheophyta</taxon>
        <taxon>Spermatophyta</taxon>
        <taxon>Magnoliopsida</taxon>
        <taxon>Liliopsida</taxon>
        <taxon>Poales</taxon>
        <taxon>Poaceae</taxon>
        <taxon>BOP clade</taxon>
        <taxon>Pooideae</taxon>
        <taxon>Triticodae</taxon>
        <taxon>Triticeae</taxon>
        <taxon>Triticinae</taxon>
        <taxon>Aegilops</taxon>
    </lineage>
</organism>
<reference evidence="2" key="3">
    <citation type="submission" date="2019-03" db="UniProtKB">
        <authorList>
            <consortium name="EnsemblPlants"/>
        </authorList>
    </citation>
    <scope>IDENTIFICATION</scope>
</reference>
<evidence type="ECO:0000256" key="1">
    <source>
        <dbReference type="SAM" id="MobiDB-lite"/>
    </source>
</evidence>